<accession>A0ABU7GRH8</accession>
<keyword evidence="2" id="KW-1185">Reference proteome</keyword>
<evidence type="ECO:0008006" key="3">
    <source>
        <dbReference type="Google" id="ProtNLM"/>
    </source>
</evidence>
<name>A0ABU7GRH8_9PSED</name>
<evidence type="ECO:0000313" key="1">
    <source>
        <dbReference type="EMBL" id="MEE1881516.1"/>
    </source>
</evidence>
<evidence type="ECO:0000313" key="2">
    <source>
        <dbReference type="Proteomes" id="UP001329505"/>
    </source>
</evidence>
<reference evidence="1 2" key="1">
    <citation type="submission" date="2024-01" db="EMBL/GenBank/DDBJ databases">
        <title>Unpublished Manusciprt.</title>
        <authorList>
            <person name="Duman M."/>
            <person name="Valdes E.G."/>
            <person name="Ajmi N."/>
            <person name="Altun S."/>
            <person name="Saticioglu I.B."/>
        </authorList>
    </citation>
    <scope>NUCLEOTIDE SEQUENCE [LARGE SCALE GENOMIC DNA]</scope>
    <source>
        <strain evidence="1 2">139P</strain>
    </source>
</reference>
<protein>
    <recommendedName>
        <fullName evidence="3">BRCT domain-containing protein</fullName>
    </recommendedName>
</protein>
<dbReference type="RefSeq" id="WP_330126231.1">
    <property type="nucleotide sequence ID" value="NZ_JAZDQQ010000012.1"/>
</dbReference>
<comment type="caution">
    <text evidence="1">The sequence shown here is derived from an EMBL/GenBank/DDBJ whole genome shotgun (WGS) entry which is preliminary data.</text>
</comment>
<proteinExistence type="predicted"/>
<dbReference type="EMBL" id="JAZDQQ010000012">
    <property type="protein sequence ID" value="MEE1881516.1"/>
    <property type="molecule type" value="Genomic_DNA"/>
</dbReference>
<organism evidence="1 2">
    <name type="scientific">Pseudomonas soli</name>
    <dbReference type="NCBI Taxonomy" id="1306993"/>
    <lineage>
        <taxon>Bacteria</taxon>
        <taxon>Pseudomonadati</taxon>
        <taxon>Pseudomonadota</taxon>
        <taxon>Gammaproteobacteria</taxon>
        <taxon>Pseudomonadales</taxon>
        <taxon>Pseudomonadaceae</taxon>
        <taxon>Pseudomonas</taxon>
    </lineage>
</organism>
<gene>
    <name evidence="1" type="ORF">V0R55_15215</name>
</gene>
<dbReference type="Proteomes" id="UP001329505">
    <property type="component" value="Unassembled WGS sequence"/>
</dbReference>
<sequence>MEPHTAFLPDEETAFLARVQLSNGSKYDDFHERMAEQGFSQTIKNLSGETKQLPDATYFISGLPERTGPQAVFDRAKKAVVKHKELSDQMNIKEHIIVVKASDVWFDLEDHEEKPD</sequence>